<keyword evidence="2" id="KW-0274">FAD</keyword>
<proteinExistence type="predicted"/>
<feature type="binding site" evidence="2">
    <location>
        <position position="77"/>
    </location>
    <ligand>
        <name>7-chloro-L-tryptophan</name>
        <dbReference type="ChEBI" id="CHEBI:58713"/>
    </ligand>
</feature>
<evidence type="ECO:0000256" key="2">
    <source>
        <dbReference type="PIRSR" id="PIRSR011396-2"/>
    </source>
</evidence>
<dbReference type="EMBL" id="VKKU01000001">
    <property type="protein sequence ID" value="TSB04267.1"/>
    <property type="molecule type" value="Genomic_DNA"/>
</dbReference>
<dbReference type="SUPFAM" id="SSF51905">
    <property type="entry name" value="FAD/NAD(P)-binding domain"/>
    <property type="match status" value="1"/>
</dbReference>
<dbReference type="OrthoDB" id="462203at2"/>
<evidence type="ECO:0000256" key="1">
    <source>
        <dbReference type="PIRSR" id="PIRSR011396-1"/>
    </source>
</evidence>
<feature type="binding site" evidence="2">
    <location>
        <position position="334"/>
    </location>
    <ligand>
        <name>FAD</name>
        <dbReference type="ChEBI" id="CHEBI:57692"/>
    </ligand>
</feature>
<dbReference type="PANTHER" id="PTHR43747">
    <property type="entry name" value="FAD-BINDING PROTEIN"/>
    <property type="match status" value="1"/>
</dbReference>
<dbReference type="InterPro" id="IPR036188">
    <property type="entry name" value="FAD/NAD-bd_sf"/>
</dbReference>
<accession>A0A553WHT5</accession>
<dbReference type="AlphaFoldDB" id="A0A553WHT5"/>
<name>A0A553WHT5_9SPHN</name>
<dbReference type="InterPro" id="IPR050816">
    <property type="entry name" value="Flavin-dep_Halogenase_NPB"/>
</dbReference>
<feature type="active site" evidence="1">
    <location>
        <position position="77"/>
    </location>
</feature>
<keyword evidence="4" id="KW-1185">Reference proteome</keyword>
<comment type="caution">
    <text evidence="3">The sequence shown here is derived from an EMBL/GenBank/DDBJ whole genome shotgun (WGS) entry which is preliminary data.</text>
</comment>
<dbReference type="PROSITE" id="PS51257">
    <property type="entry name" value="PROKAR_LIPOPROTEIN"/>
    <property type="match status" value="1"/>
</dbReference>
<dbReference type="PANTHER" id="PTHR43747:SF4">
    <property type="entry name" value="FLAVIN-DEPENDENT TRYPTOPHAN HALOGENASE"/>
    <property type="match status" value="1"/>
</dbReference>
<reference evidence="3 4" key="1">
    <citation type="submission" date="2019-07" db="EMBL/GenBank/DDBJ databases">
        <authorList>
            <person name="Park M."/>
        </authorList>
    </citation>
    <scope>NUCLEOTIDE SEQUENCE [LARGE SCALE GENOMIC DNA]</scope>
    <source>
        <strain evidence="3 4">KCTC32445</strain>
    </source>
</reference>
<protein>
    <submittedName>
        <fullName evidence="3">Tryptophan 7-halogenase</fullName>
    </submittedName>
</protein>
<dbReference type="InterPro" id="IPR033856">
    <property type="entry name" value="Trp_halogen"/>
</dbReference>
<feature type="binding site" evidence="2">
    <location>
        <position position="185"/>
    </location>
    <ligand>
        <name>FAD</name>
        <dbReference type="ChEBI" id="CHEBI:57692"/>
    </ligand>
</feature>
<keyword evidence="2" id="KW-0547">Nucleotide-binding</keyword>
<dbReference type="Gene3D" id="3.50.50.60">
    <property type="entry name" value="FAD/NAD(P)-binding domain"/>
    <property type="match status" value="1"/>
</dbReference>
<evidence type="ECO:0000313" key="4">
    <source>
        <dbReference type="Proteomes" id="UP000320160"/>
    </source>
</evidence>
<dbReference type="GO" id="GO:0004497">
    <property type="term" value="F:monooxygenase activity"/>
    <property type="evidence" value="ECO:0007669"/>
    <property type="project" value="InterPro"/>
</dbReference>
<feature type="binding site" evidence="2">
    <location>
        <position position="343"/>
    </location>
    <ligand>
        <name>L-tryptophan</name>
        <dbReference type="ChEBI" id="CHEBI:57912"/>
    </ligand>
</feature>
<dbReference type="GO" id="GO:0000166">
    <property type="term" value="F:nucleotide binding"/>
    <property type="evidence" value="ECO:0007669"/>
    <property type="project" value="UniProtKB-KW"/>
</dbReference>
<feature type="binding site" evidence="2">
    <location>
        <begin position="13"/>
        <end position="16"/>
    </location>
    <ligand>
        <name>FAD</name>
        <dbReference type="ChEBI" id="CHEBI:57692"/>
    </ligand>
</feature>
<dbReference type="PIRSF" id="PIRSF011396">
    <property type="entry name" value="Trp_halogenase"/>
    <property type="match status" value="1"/>
</dbReference>
<dbReference type="Pfam" id="PF04820">
    <property type="entry name" value="Trp_halogenase"/>
    <property type="match status" value="1"/>
</dbReference>
<gene>
    <name evidence="3" type="ORF">FOM92_02195</name>
</gene>
<organism evidence="3 4">
    <name type="scientific">Sphingorhabdus contaminans</name>
    <dbReference type="NCBI Taxonomy" id="1343899"/>
    <lineage>
        <taxon>Bacteria</taxon>
        <taxon>Pseudomonadati</taxon>
        <taxon>Pseudomonadota</taxon>
        <taxon>Alphaproteobacteria</taxon>
        <taxon>Sphingomonadales</taxon>
        <taxon>Sphingomonadaceae</taxon>
        <taxon>Sphingorhabdus</taxon>
    </lineage>
</organism>
<dbReference type="RefSeq" id="WP_143775139.1">
    <property type="nucleotide sequence ID" value="NZ_VKKU01000001.1"/>
</dbReference>
<sequence>MTSDRKHFVVLGGGTAGWMAACLLAHHWPHHRISVVESPDIGIIGVGEGSTPQLKAFFDTLGIAEAEWMPKCNATYKAGIRFFGWSERPGFESYFHPFHTQIDLFTEPQFAFHTRARRTGRNVWAHPDRFFLPASIAANGRAPLAPPNFPFAIGYGYHFDAVLVGKMLREHATSRLNVQHLEYTVTHVQLDNAGNVESLQTKDGAVISGDFFVDCSGFRGTIIQETFGEPFLPFAENLFNNAAVAMPSPNEEGDILSETRATALSTGWAWRIPLTNRVGNGYVYSSRYIDKDDAETELRAHLGMLDSEVEARHLKMNVGRVQRSWVRNCLAVGLSQGFIEPLEATALHIVQATVEGFIRAYENGGETESGATQFNRSLNERYDGIRDYIVAHYRMNQRSDTEYWRDNALNGNLSDNLKTIMTAWYSGGDLNEVIQNLNIAQFYTSLSWHCLLAGYGTFPLDEKLVASTDGLPLADMDDIDRYISGCLQNFPSHRAALKNLSS</sequence>
<dbReference type="InterPro" id="IPR006905">
    <property type="entry name" value="Flavin_halogenase"/>
</dbReference>
<keyword evidence="2" id="KW-0285">Flavoprotein</keyword>
<evidence type="ECO:0000313" key="3">
    <source>
        <dbReference type="EMBL" id="TSB04267.1"/>
    </source>
</evidence>
<dbReference type="Proteomes" id="UP000320160">
    <property type="component" value="Unassembled WGS sequence"/>
</dbReference>